<name>A0A3N4KIE9_9PEZI</name>
<dbReference type="Proteomes" id="UP000277580">
    <property type="component" value="Unassembled WGS sequence"/>
</dbReference>
<gene>
    <name evidence="2" type="ORF">P167DRAFT_324157</name>
</gene>
<reference evidence="2 3" key="1">
    <citation type="journal article" date="2018" name="Nat. Ecol. Evol.">
        <title>Pezizomycetes genomes reveal the molecular basis of ectomycorrhizal truffle lifestyle.</title>
        <authorList>
            <person name="Murat C."/>
            <person name="Payen T."/>
            <person name="Noel B."/>
            <person name="Kuo A."/>
            <person name="Morin E."/>
            <person name="Chen J."/>
            <person name="Kohler A."/>
            <person name="Krizsan K."/>
            <person name="Balestrini R."/>
            <person name="Da Silva C."/>
            <person name="Montanini B."/>
            <person name="Hainaut M."/>
            <person name="Levati E."/>
            <person name="Barry K.W."/>
            <person name="Belfiori B."/>
            <person name="Cichocki N."/>
            <person name="Clum A."/>
            <person name="Dockter R.B."/>
            <person name="Fauchery L."/>
            <person name="Guy J."/>
            <person name="Iotti M."/>
            <person name="Le Tacon F."/>
            <person name="Lindquist E.A."/>
            <person name="Lipzen A."/>
            <person name="Malagnac F."/>
            <person name="Mello A."/>
            <person name="Molinier V."/>
            <person name="Miyauchi S."/>
            <person name="Poulain J."/>
            <person name="Riccioni C."/>
            <person name="Rubini A."/>
            <person name="Sitrit Y."/>
            <person name="Splivallo R."/>
            <person name="Traeger S."/>
            <person name="Wang M."/>
            <person name="Zifcakova L."/>
            <person name="Wipf D."/>
            <person name="Zambonelli A."/>
            <person name="Paolocci F."/>
            <person name="Nowrousian M."/>
            <person name="Ottonello S."/>
            <person name="Baldrian P."/>
            <person name="Spatafora J.W."/>
            <person name="Henrissat B."/>
            <person name="Nagy L.G."/>
            <person name="Aury J.M."/>
            <person name="Wincker P."/>
            <person name="Grigoriev I.V."/>
            <person name="Bonfante P."/>
            <person name="Martin F.M."/>
        </authorList>
    </citation>
    <scope>NUCLEOTIDE SEQUENCE [LARGE SCALE GENOMIC DNA]</scope>
    <source>
        <strain evidence="2 3">CCBAS932</strain>
    </source>
</reference>
<protein>
    <submittedName>
        <fullName evidence="2">Uncharacterized protein</fullName>
    </submittedName>
</protein>
<feature type="compositionally biased region" description="Pro residues" evidence="1">
    <location>
        <begin position="10"/>
        <end position="29"/>
    </location>
</feature>
<sequence>MSRFLQPLTLSPPPPPLPPTLTSSPPAPSPAHDRSRLLKASIRDEWPQPRISHTYLSLLMQRDVHDASDQGALAPQLSPPRSGPISTCQVSRRRKV</sequence>
<dbReference type="EMBL" id="ML119155">
    <property type="protein sequence ID" value="RPB09109.1"/>
    <property type="molecule type" value="Genomic_DNA"/>
</dbReference>
<evidence type="ECO:0000256" key="1">
    <source>
        <dbReference type="SAM" id="MobiDB-lite"/>
    </source>
</evidence>
<accession>A0A3N4KIE9</accession>
<evidence type="ECO:0000313" key="2">
    <source>
        <dbReference type="EMBL" id="RPB09109.1"/>
    </source>
</evidence>
<dbReference type="InParanoid" id="A0A3N4KIE9"/>
<evidence type="ECO:0000313" key="3">
    <source>
        <dbReference type="Proteomes" id="UP000277580"/>
    </source>
</evidence>
<feature type="region of interest" description="Disordered" evidence="1">
    <location>
        <begin position="1"/>
        <end position="35"/>
    </location>
</feature>
<dbReference type="AlphaFoldDB" id="A0A3N4KIE9"/>
<keyword evidence="3" id="KW-1185">Reference proteome</keyword>
<proteinExistence type="predicted"/>
<feature type="region of interest" description="Disordered" evidence="1">
    <location>
        <begin position="67"/>
        <end position="96"/>
    </location>
</feature>
<organism evidence="2 3">
    <name type="scientific">Morchella conica CCBAS932</name>
    <dbReference type="NCBI Taxonomy" id="1392247"/>
    <lineage>
        <taxon>Eukaryota</taxon>
        <taxon>Fungi</taxon>
        <taxon>Dikarya</taxon>
        <taxon>Ascomycota</taxon>
        <taxon>Pezizomycotina</taxon>
        <taxon>Pezizomycetes</taxon>
        <taxon>Pezizales</taxon>
        <taxon>Morchellaceae</taxon>
        <taxon>Morchella</taxon>
    </lineage>
</organism>